<reference evidence="3 4" key="1">
    <citation type="submission" date="2015-04" db="EMBL/GenBank/DDBJ databases">
        <title>Complete genome sequence of Schizopora paradoxa KUC8140, a cosmopolitan wood degrader in East Asia.</title>
        <authorList>
            <consortium name="DOE Joint Genome Institute"/>
            <person name="Min B."/>
            <person name="Park H."/>
            <person name="Jang Y."/>
            <person name="Kim J.-J."/>
            <person name="Kim K.H."/>
            <person name="Pangilinan J."/>
            <person name="Lipzen A."/>
            <person name="Riley R."/>
            <person name="Grigoriev I.V."/>
            <person name="Spatafora J.W."/>
            <person name="Choi I.-G."/>
        </authorList>
    </citation>
    <scope>NUCLEOTIDE SEQUENCE [LARGE SCALE GENOMIC DNA]</scope>
    <source>
        <strain evidence="3 4">KUC8140</strain>
    </source>
</reference>
<proteinExistence type="predicted"/>
<dbReference type="STRING" id="27342.A0A0H2SC52"/>
<organism evidence="3 4">
    <name type="scientific">Schizopora paradoxa</name>
    <dbReference type="NCBI Taxonomy" id="27342"/>
    <lineage>
        <taxon>Eukaryota</taxon>
        <taxon>Fungi</taxon>
        <taxon>Dikarya</taxon>
        <taxon>Basidiomycota</taxon>
        <taxon>Agaricomycotina</taxon>
        <taxon>Agaricomycetes</taxon>
        <taxon>Hymenochaetales</taxon>
        <taxon>Schizoporaceae</taxon>
        <taxon>Schizopora</taxon>
    </lineage>
</organism>
<dbReference type="PANTHER" id="PTHR13490:SF0">
    <property type="entry name" value="SMALL RIBOSOMAL SUBUNIT PROTEIN MS35"/>
    <property type="match status" value="1"/>
</dbReference>
<dbReference type="EMBL" id="KQ085943">
    <property type="protein sequence ID" value="KLO14491.1"/>
    <property type="molecule type" value="Genomic_DNA"/>
</dbReference>
<dbReference type="Pfam" id="PF10213">
    <property type="entry name" value="MRP-S28"/>
    <property type="match status" value="1"/>
</dbReference>
<evidence type="ECO:0000313" key="3">
    <source>
        <dbReference type="EMBL" id="KLO14491.1"/>
    </source>
</evidence>
<dbReference type="Proteomes" id="UP000053477">
    <property type="component" value="Unassembled WGS sequence"/>
</dbReference>
<dbReference type="GO" id="GO:0005763">
    <property type="term" value="C:mitochondrial small ribosomal subunit"/>
    <property type="evidence" value="ECO:0007669"/>
    <property type="project" value="TreeGrafter"/>
</dbReference>
<evidence type="ECO:0000259" key="2">
    <source>
        <dbReference type="Pfam" id="PF10213"/>
    </source>
</evidence>
<dbReference type="AlphaFoldDB" id="A0A0H2SC52"/>
<sequence length="267" mass="30113">MKRLSNVIHQGLRVRQLHATSSRAFPRQVGIPAPPQLQKTGLLFDEDVLTPAEEEDTNEGTSAGHMYLGQQRQVLQYMRLIEHDMPKLVQYRVPFTPPSSERPLIVRTIDYCGEEHPAASKRVVVSPVSQLPLRTQDAIHNIKLLAGARWSPEPPRDSGIGSTEKVDEHGYIKISCEDFPEPGMNLKWISDAFDRLIDQAHSGKRFTDVPVDTRHIEARKRKAKKGEQDLGARITLKDFPKEWLPVDSIGVADSPHETSTEQQPQQP</sequence>
<keyword evidence="4" id="KW-1185">Reference proteome</keyword>
<dbReference type="FunCoup" id="A0A0H2SC52">
    <property type="interactions" value="28"/>
</dbReference>
<evidence type="ECO:0000256" key="1">
    <source>
        <dbReference type="SAM" id="MobiDB-lite"/>
    </source>
</evidence>
<dbReference type="InterPro" id="IPR019349">
    <property type="entry name" value="Ribosomal_mS35_mit"/>
</dbReference>
<dbReference type="InterPro" id="IPR039848">
    <property type="entry name" value="Ribosomal_mS35_mt"/>
</dbReference>
<feature type="region of interest" description="Disordered" evidence="1">
    <location>
        <begin position="247"/>
        <end position="267"/>
    </location>
</feature>
<protein>
    <recommendedName>
        <fullName evidence="2">Small ribosomal subunit protein mS35 mitochondrial conserved domain-containing protein</fullName>
    </recommendedName>
</protein>
<gene>
    <name evidence="3" type="ORF">SCHPADRAFT_965876</name>
</gene>
<name>A0A0H2SC52_9AGAM</name>
<feature type="domain" description="Small ribosomal subunit protein mS35 mitochondrial conserved" evidence="2">
    <location>
        <begin position="94"/>
        <end position="243"/>
    </location>
</feature>
<dbReference type="InParanoid" id="A0A0H2SC52"/>
<dbReference type="GO" id="GO:0032543">
    <property type="term" value="P:mitochondrial translation"/>
    <property type="evidence" value="ECO:0007669"/>
    <property type="project" value="InterPro"/>
</dbReference>
<dbReference type="PANTHER" id="PTHR13490">
    <property type="entry name" value="MITOCHONDRIAL 28S RIBOSOMAL PROTEIN S28"/>
    <property type="match status" value="1"/>
</dbReference>
<evidence type="ECO:0000313" key="4">
    <source>
        <dbReference type="Proteomes" id="UP000053477"/>
    </source>
</evidence>
<dbReference type="OrthoDB" id="283424at2759"/>
<dbReference type="GO" id="GO:0003735">
    <property type="term" value="F:structural constituent of ribosome"/>
    <property type="evidence" value="ECO:0007669"/>
    <property type="project" value="InterPro"/>
</dbReference>
<accession>A0A0H2SC52</accession>